<reference evidence="4" key="4">
    <citation type="journal article" date="2015" name="G3 (Bethesda)">
        <title>Genome sequences of three phytopathogenic species of the Magnaporthaceae family of fungi.</title>
        <authorList>
            <person name="Okagaki L.H."/>
            <person name="Nunes C.C."/>
            <person name="Sailsbery J."/>
            <person name="Clay B."/>
            <person name="Brown D."/>
            <person name="John T."/>
            <person name="Oh Y."/>
            <person name="Young N."/>
            <person name="Fitzgerald M."/>
            <person name="Haas B.J."/>
            <person name="Zeng Q."/>
            <person name="Young S."/>
            <person name="Adiconis X."/>
            <person name="Fan L."/>
            <person name="Levin J.Z."/>
            <person name="Mitchell T.K."/>
            <person name="Okubara P.A."/>
            <person name="Farman M.L."/>
            <person name="Kohn L.M."/>
            <person name="Birren B."/>
            <person name="Ma L.-J."/>
            <person name="Dean R.A."/>
        </authorList>
    </citation>
    <scope>NUCLEOTIDE SEQUENCE</scope>
    <source>
        <strain evidence="4">ATCC 64411 / 73-15</strain>
    </source>
</reference>
<feature type="chain" id="PRO_5009385531" evidence="2">
    <location>
        <begin position="27"/>
        <end position="112"/>
    </location>
</feature>
<dbReference type="VEuPathDB" id="FungiDB:MAPG_04498"/>
<feature type="region of interest" description="Disordered" evidence="1">
    <location>
        <begin position="28"/>
        <end position="47"/>
    </location>
</feature>
<evidence type="ECO:0000313" key="3">
    <source>
        <dbReference type="EMBL" id="KLU85475.1"/>
    </source>
</evidence>
<organism evidence="4 5">
    <name type="scientific">Magnaporthiopsis poae (strain ATCC 64411 / 73-15)</name>
    <name type="common">Kentucky bluegrass fungus</name>
    <name type="synonym">Magnaporthe poae</name>
    <dbReference type="NCBI Taxonomy" id="644358"/>
    <lineage>
        <taxon>Eukaryota</taxon>
        <taxon>Fungi</taxon>
        <taxon>Dikarya</taxon>
        <taxon>Ascomycota</taxon>
        <taxon>Pezizomycotina</taxon>
        <taxon>Sordariomycetes</taxon>
        <taxon>Sordariomycetidae</taxon>
        <taxon>Magnaporthales</taxon>
        <taxon>Magnaporthaceae</taxon>
        <taxon>Magnaporthiopsis</taxon>
    </lineage>
</organism>
<reference evidence="5" key="2">
    <citation type="submission" date="2010-05" db="EMBL/GenBank/DDBJ databases">
        <title>The genome sequence of Magnaporthe poae strain ATCC 64411.</title>
        <authorList>
            <person name="Ma L.-J."/>
            <person name="Dead R."/>
            <person name="Young S."/>
            <person name="Zeng Q."/>
            <person name="Koehrsen M."/>
            <person name="Alvarado L."/>
            <person name="Berlin A."/>
            <person name="Chapman S.B."/>
            <person name="Chen Z."/>
            <person name="Freedman E."/>
            <person name="Gellesch M."/>
            <person name="Goldberg J."/>
            <person name="Griggs A."/>
            <person name="Gujja S."/>
            <person name="Heilman E.R."/>
            <person name="Heiman D."/>
            <person name="Hepburn T."/>
            <person name="Howarth C."/>
            <person name="Jen D."/>
            <person name="Larson L."/>
            <person name="Mehta T."/>
            <person name="Neiman D."/>
            <person name="Pearson M."/>
            <person name="Roberts A."/>
            <person name="Saif S."/>
            <person name="Shea T."/>
            <person name="Shenoy N."/>
            <person name="Sisk P."/>
            <person name="Stolte C."/>
            <person name="Sykes S."/>
            <person name="Walk T."/>
            <person name="White J."/>
            <person name="Yandava C."/>
            <person name="Haas B."/>
            <person name="Nusbaum C."/>
            <person name="Birren B."/>
        </authorList>
    </citation>
    <scope>NUCLEOTIDE SEQUENCE [LARGE SCALE GENOMIC DNA]</scope>
    <source>
        <strain evidence="5">ATCC 64411 / 73-15</strain>
    </source>
</reference>
<dbReference type="EMBL" id="ADBL01001060">
    <property type="status" value="NOT_ANNOTATED_CDS"/>
    <property type="molecule type" value="Genomic_DNA"/>
</dbReference>
<sequence>MATRPSHFGHLCLLLLVACLVSLISASPTDSQGPARLHRRSTPDEKKTAERCNYTSQCEACAPLNLKNAVNVQCCWPRGRGYGSPFDSPGFCLCAPPDRYDYSQCLGGFVTS</sequence>
<dbReference type="EMBL" id="GL876968">
    <property type="protein sequence ID" value="KLU85475.1"/>
    <property type="molecule type" value="Genomic_DNA"/>
</dbReference>
<evidence type="ECO:0000313" key="4">
    <source>
        <dbReference type="EnsemblFungi" id="MAPG_04498T0"/>
    </source>
</evidence>
<protein>
    <submittedName>
        <fullName evidence="3 4">Uncharacterized protein</fullName>
    </submittedName>
</protein>
<evidence type="ECO:0000313" key="5">
    <source>
        <dbReference type="Proteomes" id="UP000011715"/>
    </source>
</evidence>
<dbReference type="eggNOG" id="ENOG502RN65">
    <property type="taxonomic scope" value="Eukaryota"/>
</dbReference>
<name>A0A0C4DWW4_MAGP6</name>
<evidence type="ECO:0000256" key="2">
    <source>
        <dbReference type="SAM" id="SignalP"/>
    </source>
</evidence>
<reference evidence="3" key="1">
    <citation type="submission" date="2010-05" db="EMBL/GenBank/DDBJ databases">
        <title>The Genome Sequence of Magnaporthe poae strain ATCC 64411.</title>
        <authorList>
            <consortium name="The Broad Institute Genome Sequencing Platform"/>
            <consortium name="Broad Institute Genome Sequencing Center for Infectious Disease"/>
            <person name="Ma L.-J."/>
            <person name="Dead R."/>
            <person name="Young S."/>
            <person name="Zeng Q."/>
            <person name="Koehrsen M."/>
            <person name="Alvarado L."/>
            <person name="Berlin A."/>
            <person name="Chapman S.B."/>
            <person name="Chen Z."/>
            <person name="Freedman E."/>
            <person name="Gellesch M."/>
            <person name="Goldberg J."/>
            <person name="Griggs A."/>
            <person name="Gujja S."/>
            <person name="Heilman E.R."/>
            <person name="Heiman D."/>
            <person name="Hepburn T."/>
            <person name="Howarth C."/>
            <person name="Jen D."/>
            <person name="Larson L."/>
            <person name="Mehta T."/>
            <person name="Neiman D."/>
            <person name="Pearson M."/>
            <person name="Roberts A."/>
            <person name="Saif S."/>
            <person name="Shea T."/>
            <person name="Shenoy N."/>
            <person name="Sisk P."/>
            <person name="Stolte C."/>
            <person name="Sykes S."/>
            <person name="Walk T."/>
            <person name="White J."/>
            <person name="Yandava C."/>
            <person name="Haas B."/>
            <person name="Nusbaum C."/>
            <person name="Birren B."/>
        </authorList>
    </citation>
    <scope>NUCLEOTIDE SEQUENCE</scope>
    <source>
        <strain evidence="3">ATCC 64411</strain>
    </source>
</reference>
<reference evidence="3" key="3">
    <citation type="submission" date="2011-03" db="EMBL/GenBank/DDBJ databases">
        <title>Annotation of Magnaporthe poae ATCC 64411.</title>
        <authorList>
            <person name="Ma L.-J."/>
            <person name="Dead R."/>
            <person name="Young S.K."/>
            <person name="Zeng Q."/>
            <person name="Gargeya S."/>
            <person name="Fitzgerald M."/>
            <person name="Haas B."/>
            <person name="Abouelleil A."/>
            <person name="Alvarado L."/>
            <person name="Arachchi H.M."/>
            <person name="Berlin A."/>
            <person name="Brown A."/>
            <person name="Chapman S.B."/>
            <person name="Chen Z."/>
            <person name="Dunbar C."/>
            <person name="Freedman E."/>
            <person name="Gearin G."/>
            <person name="Gellesch M."/>
            <person name="Goldberg J."/>
            <person name="Griggs A."/>
            <person name="Gujja S."/>
            <person name="Heiman D."/>
            <person name="Howarth C."/>
            <person name="Larson L."/>
            <person name="Lui A."/>
            <person name="MacDonald P.J.P."/>
            <person name="Mehta T."/>
            <person name="Montmayeur A."/>
            <person name="Murphy C."/>
            <person name="Neiman D."/>
            <person name="Pearson M."/>
            <person name="Priest M."/>
            <person name="Roberts A."/>
            <person name="Saif S."/>
            <person name="Shea T."/>
            <person name="Shenoy N."/>
            <person name="Sisk P."/>
            <person name="Stolte C."/>
            <person name="Sykes S."/>
            <person name="Yandava C."/>
            <person name="Wortman J."/>
            <person name="Nusbaum C."/>
            <person name="Birren B."/>
        </authorList>
    </citation>
    <scope>NUCLEOTIDE SEQUENCE</scope>
    <source>
        <strain evidence="3">ATCC 64411</strain>
    </source>
</reference>
<dbReference type="PROSITE" id="PS51257">
    <property type="entry name" value="PROKAR_LIPOPROTEIN"/>
    <property type="match status" value="1"/>
</dbReference>
<proteinExistence type="predicted"/>
<dbReference type="EnsemblFungi" id="MAPG_04498T0">
    <property type="protein sequence ID" value="MAPG_04498T0"/>
    <property type="gene ID" value="MAPG_04498"/>
</dbReference>
<dbReference type="AlphaFoldDB" id="A0A0C4DWW4"/>
<keyword evidence="5" id="KW-1185">Reference proteome</keyword>
<feature type="signal peptide" evidence="2">
    <location>
        <begin position="1"/>
        <end position="26"/>
    </location>
</feature>
<dbReference type="Proteomes" id="UP000011715">
    <property type="component" value="Unassembled WGS sequence"/>
</dbReference>
<dbReference type="OrthoDB" id="5206004at2759"/>
<accession>A0A0C4DWW4</accession>
<gene>
    <name evidence="3" type="ORF">MAPG_04498</name>
</gene>
<evidence type="ECO:0000256" key="1">
    <source>
        <dbReference type="SAM" id="MobiDB-lite"/>
    </source>
</evidence>
<keyword evidence="2" id="KW-0732">Signal</keyword>
<reference evidence="4" key="5">
    <citation type="submission" date="2015-06" db="UniProtKB">
        <authorList>
            <consortium name="EnsemblFungi"/>
        </authorList>
    </citation>
    <scope>IDENTIFICATION</scope>
    <source>
        <strain evidence="4">ATCC 64411</strain>
    </source>
</reference>